<dbReference type="AlphaFoldDB" id="A0A250WTM4"/>
<dbReference type="SUPFAM" id="SSF53098">
    <property type="entry name" value="Ribonuclease H-like"/>
    <property type="match status" value="1"/>
</dbReference>
<evidence type="ECO:0000313" key="13">
    <source>
        <dbReference type="Proteomes" id="UP000232323"/>
    </source>
</evidence>
<evidence type="ECO:0000256" key="1">
    <source>
        <dbReference type="ARBA" id="ARBA00004123"/>
    </source>
</evidence>
<evidence type="ECO:0000256" key="9">
    <source>
        <dbReference type="ARBA" id="ARBA00042761"/>
    </source>
</evidence>
<evidence type="ECO:0000313" key="12">
    <source>
        <dbReference type="EMBL" id="GAX73880.1"/>
    </source>
</evidence>
<evidence type="ECO:0000256" key="5">
    <source>
        <dbReference type="ARBA" id="ARBA00022839"/>
    </source>
</evidence>
<name>A0A250WTM4_9CHLO</name>
<dbReference type="CDD" id="cd06141">
    <property type="entry name" value="WRN_exo"/>
    <property type="match status" value="1"/>
</dbReference>
<evidence type="ECO:0000256" key="8">
    <source>
        <dbReference type="ARBA" id="ARBA00040531"/>
    </source>
</evidence>
<feature type="domain" description="3'-5' exonuclease" evidence="11">
    <location>
        <begin position="205"/>
        <end position="330"/>
    </location>
</feature>
<dbReference type="InterPro" id="IPR036397">
    <property type="entry name" value="RNaseH_sf"/>
</dbReference>
<dbReference type="InterPro" id="IPR051132">
    <property type="entry name" value="3-5_Exonuclease_domain"/>
</dbReference>
<keyword evidence="5" id="KW-0269">Exonuclease</keyword>
<dbReference type="Pfam" id="PF01612">
    <property type="entry name" value="DNA_pol_A_exo1"/>
    <property type="match status" value="1"/>
</dbReference>
<comment type="subcellular location">
    <subcellularLocation>
        <location evidence="1">Nucleus</location>
    </subcellularLocation>
</comment>
<gene>
    <name evidence="12" type="ORF">CEUSTIGMA_g1330.t1</name>
</gene>
<feature type="region of interest" description="Disordered" evidence="10">
    <location>
        <begin position="1"/>
        <end position="22"/>
    </location>
</feature>
<reference evidence="12 13" key="1">
    <citation type="submission" date="2017-08" db="EMBL/GenBank/DDBJ databases">
        <title>Acidophilic green algal genome provides insights into adaptation to an acidic environment.</title>
        <authorList>
            <person name="Hirooka S."/>
            <person name="Hirose Y."/>
            <person name="Kanesaki Y."/>
            <person name="Higuchi S."/>
            <person name="Fujiwara T."/>
            <person name="Onuma R."/>
            <person name="Era A."/>
            <person name="Ohbayashi R."/>
            <person name="Uzuka A."/>
            <person name="Nozaki H."/>
            <person name="Yoshikawa H."/>
            <person name="Miyagishima S.Y."/>
        </authorList>
    </citation>
    <scope>NUCLEOTIDE SEQUENCE [LARGE SCALE GENOMIC DNA]</scope>
    <source>
        <strain evidence="12 13">NIES-2499</strain>
    </source>
</reference>
<accession>A0A250WTM4</accession>
<evidence type="ECO:0000256" key="7">
    <source>
        <dbReference type="ARBA" id="ARBA00023242"/>
    </source>
</evidence>
<dbReference type="InterPro" id="IPR012337">
    <property type="entry name" value="RNaseH-like_sf"/>
</dbReference>
<dbReference type="GO" id="GO:0046872">
    <property type="term" value="F:metal ion binding"/>
    <property type="evidence" value="ECO:0007669"/>
    <property type="project" value="UniProtKB-KW"/>
</dbReference>
<dbReference type="OrthoDB" id="1920326at2759"/>
<dbReference type="EMBL" id="BEGY01000005">
    <property type="protein sequence ID" value="GAX73880.1"/>
    <property type="molecule type" value="Genomic_DNA"/>
</dbReference>
<keyword evidence="6" id="KW-0460">Magnesium</keyword>
<keyword evidence="3" id="KW-0479">Metal-binding</keyword>
<evidence type="ECO:0000256" key="4">
    <source>
        <dbReference type="ARBA" id="ARBA00022801"/>
    </source>
</evidence>
<keyword evidence="7" id="KW-0539">Nucleus</keyword>
<dbReference type="GO" id="GO:0006139">
    <property type="term" value="P:nucleobase-containing compound metabolic process"/>
    <property type="evidence" value="ECO:0007669"/>
    <property type="project" value="InterPro"/>
</dbReference>
<keyword evidence="4" id="KW-0378">Hydrolase</keyword>
<evidence type="ECO:0000256" key="3">
    <source>
        <dbReference type="ARBA" id="ARBA00022723"/>
    </source>
</evidence>
<dbReference type="GO" id="GO:0005634">
    <property type="term" value="C:nucleus"/>
    <property type="evidence" value="ECO:0007669"/>
    <property type="project" value="UniProtKB-SubCell"/>
</dbReference>
<dbReference type="Gene3D" id="3.30.420.10">
    <property type="entry name" value="Ribonuclease H-like superfamily/Ribonuclease H"/>
    <property type="match status" value="1"/>
</dbReference>
<dbReference type="GO" id="GO:0003676">
    <property type="term" value="F:nucleic acid binding"/>
    <property type="evidence" value="ECO:0007669"/>
    <property type="project" value="InterPro"/>
</dbReference>
<proteinExistence type="predicted"/>
<dbReference type="PANTHER" id="PTHR13620">
    <property type="entry name" value="3-5 EXONUCLEASE"/>
    <property type="match status" value="1"/>
</dbReference>
<dbReference type="InterPro" id="IPR002562">
    <property type="entry name" value="3'-5'_exonuclease_dom"/>
</dbReference>
<dbReference type="GO" id="GO:0008408">
    <property type="term" value="F:3'-5' exonuclease activity"/>
    <property type="evidence" value="ECO:0007669"/>
    <property type="project" value="InterPro"/>
</dbReference>
<keyword evidence="2" id="KW-0540">Nuclease</keyword>
<keyword evidence="13" id="KW-1185">Reference proteome</keyword>
<sequence>MSKENTESGNESQKGPVGGVRLLPKSFKTTCSLGKQSGSSTTPWGSTAKDVLQDVLQENLRMESEPLQSALSGHYCAAQLYPFTYAGNIHYVTSSTELTWHLGHLLLCKPVVIGFDIEWRPSFTTGVPPNRTALMQLCFCHGTEPSALGTCEVPATLQPSTLSTSTSTLHSGPKIGCLADSMPPPECRMGLDCTCLLLHVAHAGMQQKTSGHWTLLKKLLESSRIQKAGLNIMGDAAKIKADFGIEMGGLIELKVMANERCFCNVSLVTTHQESRRWSLAGLIEVLMHRTLFKPHHLRCGNWEAMPLSREQQLYAAYDAFASLSAYNILKDLPKRHELIS</sequence>
<evidence type="ECO:0000256" key="6">
    <source>
        <dbReference type="ARBA" id="ARBA00022842"/>
    </source>
</evidence>
<evidence type="ECO:0000259" key="11">
    <source>
        <dbReference type="Pfam" id="PF01612"/>
    </source>
</evidence>
<protein>
    <recommendedName>
        <fullName evidence="8">3'-5' exonuclease</fullName>
    </recommendedName>
    <alternativeName>
        <fullName evidence="9">Werner Syndrome-like exonuclease</fullName>
    </alternativeName>
</protein>
<dbReference type="STRING" id="1157962.A0A250WTM4"/>
<evidence type="ECO:0000256" key="2">
    <source>
        <dbReference type="ARBA" id="ARBA00022722"/>
    </source>
</evidence>
<comment type="caution">
    <text evidence="12">The sequence shown here is derived from an EMBL/GenBank/DDBJ whole genome shotgun (WGS) entry which is preliminary data.</text>
</comment>
<evidence type="ECO:0000256" key="10">
    <source>
        <dbReference type="SAM" id="MobiDB-lite"/>
    </source>
</evidence>
<organism evidence="12 13">
    <name type="scientific">Chlamydomonas eustigma</name>
    <dbReference type="NCBI Taxonomy" id="1157962"/>
    <lineage>
        <taxon>Eukaryota</taxon>
        <taxon>Viridiplantae</taxon>
        <taxon>Chlorophyta</taxon>
        <taxon>core chlorophytes</taxon>
        <taxon>Chlorophyceae</taxon>
        <taxon>CS clade</taxon>
        <taxon>Chlamydomonadales</taxon>
        <taxon>Chlamydomonadaceae</taxon>
        <taxon>Chlamydomonas</taxon>
    </lineage>
</organism>
<dbReference type="PANTHER" id="PTHR13620:SF109">
    <property type="entry name" value="3'-5' EXONUCLEASE"/>
    <property type="match status" value="1"/>
</dbReference>
<dbReference type="Proteomes" id="UP000232323">
    <property type="component" value="Unassembled WGS sequence"/>
</dbReference>